<gene>
    <name evidence="1" type="ORF">ALP44_101469</name>
</gene>
<proteinExistence type="predicted"/>
<reference evidence="1 2" key="1">
    <citation type="submission" date="2018-08" db="EMBL/GenBank/DDBJ databases">
        <title>Recombination of ecologically and evolutionarily significant loci maintains genetic cohesion in the Pseudomonas syringae species complex.</title>
        <authorList>
            <person name="Dillon M."/>
            <person name="Thakur S."/>
            <person name="Almeida R.N.D."/>
            <person name="Weir B.S."/>
            <person name="Guttman D.S."/>
        </authorList>
    </citation>
    <scope>NUCLEOTIDE SEQUENCE [LARGE SCALE GENOMIC DNA]</scope>
    <source>
        <strain evidence="1 2">ICMP 3934</strain>
    </source>
</reference>
<evidence type="ECO:0000313" key="1">
    <source>
        <dbReference type="EMBL" id="RMT73617.1"/>
    </source>
</evidence>
<name>A0A3M5NNS7_PSESX</name>
<organism evidence="1 2">
    <name type="scientific">Pseudomonas syringae pv. theae</name>
    <dbReference type="NCBI Taxonomy" id="103985"/>
    <lineage>
        <taxon>Bacteria</taxon>
        <taxon>Pseudomonadati</taxon>
        <taxon>Pseudomonadota</taxon>
        <taxon>Gammaproteobacteria</taxon>
        <taxon>Pseudomonadales</taxon>
        <taxon>Pseudomonadaceae</taxon>
        <taxon>Pseudomonas</taxon>
        <taxon>Pseudomonas syringae</taxon>
    </lineage>
</organism>
<protein>
    <submittedName>
        <fullName evidence="1">Uncharacterized protein</fullName>
    </submittedName>
</protein>
<comment type="caution">
    <text evidence="1">The sequence shown here is derived from an EMBL/GenBank/DDBJ whole genome shotgun (WGS) entry which is preliminary data.</text>
</comment>
<sequence length="39" mass="4748">MIIDQVREKHLLTQTDDMNLTYFIDYPCQFMARATQQLR</sequence>
<accession>A0A3M5NNS7</accession>
<dbReference type="AlphaFoldDB" id="A0A3M5NNS7"/>
<dbReference type="Proteomes" id="UP000282636">
    <property type="component" value="Unassembled WGS sequence"/>
</dbReference>
<dbReference type="EMBL" id="RBTL01000050">
    <property type="protein sequence ID" value="RMT73617.1"/>
    <property type="molecule type" value="Genomic_DNA"/>
</dbReference>
<evidence type="ECO:0000313" key="2">
    <source>
        <dbReference type="Proteomes" id="UP000282636"/>
    </source>
</evidence>